<dbReference type="OrthoDB" id="55923at2759"/>
<accession>A0A9N8HKA9</accession>
<proteinExistence type="predicted"/>
<protein>
    <submittedName>
        <fullName evidence="1">Uncharacterized protein</fullName>
    </submittedName>
</protein>
<gene>
    <name evidence="1" type="ORF">SEMRO_603_G174050.1</name>
</gene>
<sequence>MPASVDDSIIPPPVDGKMYSRHECIQVIELAPKTVAKATVIDGIIGMSYIPVKKASLYRMMKRWREHKNAGGTLESFPKYDWNNFGRPSLLSTNDLKEVAQELSARPGKTICLEELKEKMISRKKEKIEASGKILLSESTATPCKDTLRSYGTHLRLTGGVSCPSSSIKKTRTRATAETSIRSSAAFIAVVAISHLTITGDINEHPDVTKFLRYAPELERLVYEKVSSFFGGVPLFPIKARYLISSDDTTEWTMNGLNTDNTNEVFFTAISSYHTDTGKRSQYNTGPAPAVTGGIRVKMTALMSAAGIFGPLCVSVLGLNERELPKDSCESGAVIIKVRGLSIGGGGVTVGSNQCGYIMLVRNDGNKDTEKVKCQLFTKHCLLPFIETLRKEDPGGHWTPGLPIPDSLQAMVWCDGELSQLATMVDPVLLKQFKDLSIGTNKQSAARTATEQPCDICSIFKDLKIANKATTLKDTLPEAHHFKDIVVGSLALANRKYGFKLKQSKHDALVDFGFGVSKFQWYATHLQGRD</sequence>
<keyword evidence="2" id="KW-1185">Reference proteome</keyword>
<dbReference type="EMBL" id="CAICTM010000602">
    <property type="protein sequence ID" value="CAB9513643.1"/>
    <property type="molecule type" value="Genomic_DNA"/>
</dbReference>
<reference evidence="1" key="1">
    <citation type="submission" date="2020-06" db="EMBL/GenBank/DDBJ databases">
        <authorList>
            <consortium name="Plant Systems Biology data submission"/>
        </authorList>
    </citation>
    <scope>NUCLEOTIDE SEQUENCE</scope>
    <source>
        <strain evidence="1">D6</strain>
    </source>
</reference>
<evidence type="ECO:0000313" key="1">
    <source>
        <dbReference type="EMBL" id="CAB9513643.1"/>
    </source>
</evidence>
<dbReference type="AlphaFoldDB" id="A0A9N8HKA9"/>
<comment type="caution">
    <text evidence="1">The sequence shown here is derived from an EMBL/GenBank/DDBJ whole genome shotgun (WGS) entry which is preliminary data.</text>
</comment>
<organism evidence="1 2">
    <name type="scientific">Seminavis robusta</name>
    <dbReference type="NCBI Taxonomy" id="568900"/>
    <lineage>
        <taxon>Eukaryota</taxon>
        <taxon>Sar</taxon>
        <taxon>Stramenopiles</taxon>
        <taxon>Ochrophyta</taxon>
        <taxon>Bacillariophyta</taxon>
        <taxon>Bacillariophyceae</taxon>
        <taxon>Bacillariophycidae</taxon>
        <taxon>Naviculales</taxon>
        <taxon>Naviculaceae</taxon>
        <taxon>Seminavis</taxon>
    </lineage>
</organism>
<name>A0A9N8HKA9_9STRA</name>
<dbReference type="Proteomes" id="UP001153069">
    <property type="component" value="Unassembled WGS sequence"/>
</dbReference>
<evidence type="ECO:0000313" key="2">
    <source>
        <dbReference type="Proteomes" id="UP001153069"/>
    </source>
</evidence>